<proteinExistence type="predicted"/>
<gene>
    <name evidence="2" type="ORF">FN846DRAFT_25254</name>
</gene>
<protein>
    <recommendedName>
        <fullName evidence="1">Ig-like domain-containing protein</fullName>
    </recommendedName>
</protein>
<name>A0A5J5EUT3_9PEZI</name>
<organism evidence="2 3">
    <name type="scientific">Sphaerosporella brunnea</name>
    <dbReference type="NCBI Taxonomy" id="1250544"/>
    <lineage>
        <taxon>Eukaryota</taxon>
        <taxon>Fungi</taxon>
        <taxon>Dikarya</taxon>
        <taxon>Ascomycota</taxon>
        <taxon>Pezizomycotina</taxon>
        <taxon>Pezizomycetes</taxon>
        <taxon>Pezizales</taxon>
        <taxon>Pyronemataceae</taxon>
        <taxon>Sphaerosporella</taxon>
    </lineage>
</organism>
<dbReference type="Proteomes" id="UP000326924">
    <property type="component" value="Unassembled WGS sequence"/>
</dbReference>
<dbReference type="EMBL" id="VXIS01000105">
    <property type="protein sequence ID" value="KAA8904682.1"/>
    <property type="molecule type" value="Genomic_DNA"/>
</dbReference>
<accession>A0A5J5EUT3</accession>
<dbReference type="AlphaFoldDB" id="A0A5J5EUT3"/>
<feature type="domain" description="Ig-like" evidence="1">
    <location>
        <begin position="222"/>
        <end position="332"/>
    </location>
</feature>
<reference evidence="2 3" key="1">
    <citation type="submission" date="2019-09" db="EMBL/GenBank/DDBJ databases">
        <title>Draft genome of the ectomycorrhizal ascomycete Sphaerosporella brunnea.</title>
        <authorList>
            <consortium name="DOE Joint Genome Institute"/>
            <person name="Benucci G.M."/>
            <person name="Marozzi G."/>
            <person name="Antonielli L."/>
            <person name="Sanchez S."/>
            <person name="Marco P."/>
            <person name="Wang X."/>
            <person name="Falini L.B."/>
            <person name="Barry K."/>
            <person name="Haridas S."/>
            <person name="Lipzen A."/>
            <person name="Labutti K."/>
            <person name="Grigoriev I.V."/>
            <person name="Murat C."/>
            <person name="Martin F."/>
            <person name="Albertini E."/>
            <person name="Donnini D."/>
            <person name="Bonito G."/>
        </authorList>
    </citation>
    <scope>NUCLEOTIDE SEQUENCE [LARGE SCALE GENOMIC DNA]</scope>
    <source>
        <strain evidence="2 3">Sb_GMNB300</strain>
    </source>
</reference>
<keyword evidence="3" id="KW-1185">Reference proteome</keyword>
<evidence type="ECO:0000313" key="2">
    <source>
        <dbReference type="EMBL" id="KAA8904682.1"/>
    </source>
</evidence>
<dbReference type="PROSITE" id="PS50835">
    <property type="entry name" value="IG_LIKE"/>
    <property type="match status" value="1"/>
</dbReference>
<evidence type="ECO:0000313" key="3">
    <source>
        <dbReference type="Proteomes" id="UP000326924"/>
    </source>
</evidence>
<evidence type="ECO:0000259" key="1">
    <source>
        <dbReference type="PROSITE" id="PS50835"/>
    </source>
</evidence>
<dbReference type="InParanoid" id="A0A5J5EUT3"/>
<sequence>MIWKGKSSLLEFNCFQEEATAHEAFACRQRAPGEDASSCCRGCQCGGSHRTFQSEVEIPSNTLYRATQLWLKSRKSSVNFNHFEKAGYDWECEASCRILIDYMIIACRHHVATVNRDPMEDGVVKPSNVTGDIGCTTPTSTRRPLQMNIFPEMDLSVEIDDNRTGKFKRIIVSGKADWAFAHGNRTDSGSGSVLIAVEAKNPTNFSQAYNELSTYLAIMRQPRKQEQKIVDYIQGFHSDGHNYQFMCISTDGKVLASKYYNIRWREDMEVVFNWILQMIDSAAKSSPNTKPGPEQENGLLDFETQVFLRLYDPQQDTDVYECSLDGMEIEEC</sequence>
<dbReference type="OrthoDB" id="2103397at2759"/>
<comment type="caution">
    <text evidence="2">The sequence shown here is derived from an EMBL/GenBank/DDBJ whole genome shotgun (WGS) entry which is preliminary data.</text>
</comment>
<dbReference type="InterPro" id="IPR007110">
    <property type="entry name" value="Ig-like_dom"/>
</dbReference>